<evidence type="ECO:0000313" key="5">
    <source>
        <dbReference type="Proteomes" id="UP000002630"/>
    </source>
</evidence>
<dbReference type="EMBL" id="FN648525">
    <property type="protein sequence ID" value="CBJ32372.1"/>
    <property type="molecule type" value="Genomic_DNA"/>
</dbReference>
<evidence type="ECO:0000313" key="4">
    <source>
        <dbReference type="EMBL" id="CBJ32372.1"/>
    </source>
</evidence>
<keyword evidence="4" id="KW-0808">Transferase</keyword>
<dbReference type="Pfam" id="PF00069">
    <property type="entry name" value="Pkinase"/>
    <property type="match status" value="1"/>
</dbReference>
<dbReference type="GO" id="GO:0005737">
    <property type="term" value="C:cytoplasm"/>
    <property type="evidence" value="ECO:0007669"/>
    <property type="project" value="TreeGrafter"/>
</dbReference>
<dbReference type="EMBL" id="FN649756">
    <property type="protein sequence ID" value="CBJ32372.1"/>
    <property type="molecule type" value="Genomic_DNA"/>
</dbReference>
<proteinExistence type="predicted"/>
<dbReference type="GO" id="GO:0004674">
    <property type="term" value="F:protein serine/threonine kinase activity"/>
    <property type="evidence" value="ECO:0007669"/>
    <property type="project" value="TreeGrafter"/>
</dbReference>
<dbReference type="STRING" id="2880.D7FXV9"/>
<dbReference type="PROSITE" id="PS50011">
    <property type="entry name" value="PROTEIN_KINASE_DOM"/>
    <property type="match status" value="1"/>
</dbReference>
<dbReference type="AlphaFoldDB" id="D7FXV9"/>
<reference evidence="4 5" key="1">
    <citation type="journal article" date="2010" name="Nature">
        <title>The Ectocarpus genome and the independent evolution of multicellularity in brown algae.</title>
        <authorList>
            <person name="Cock J.M."/>
            <person name="Sterck L."/>
            <person name="Rouze P."/>
            <person name="Scornet D."/>
            <person name="Allen A.E."/>
            <person name="Amoutzias G."/>
            <person name="Anthouard V."/>
            <person name="Artiguenave F."/>
            <person name="Aury J.M."/>
            <person name="Badger J.H."/>
            <person name="Beszteri B."/>
            <person name="Billiau K."/>
            <person name="Bonnet E."/>
            <person name="Bothwell J.H."/>
            <person name="Bowler C."/>
            <person name="Boyen C."/>
            <person name="Brownlee C."/>
            <person name="Carrano C.J."/>
            <person name="Charrier B."/>
            <person name="Cho G.Y."/>
            <person name="Coelho S.M."/>
            <person name="Collen J."/>
            <person name="Corre E."/>
            <person name="Da Silva C."/>
            <person name="Delage L."/>
            <person name="Delaroque N."/>
            <person name="Dittami S.M."/>
            <person name="Doulbeau S."/>
            <person name="Elias M."/>
            <person name="Farnham G."/>
            <person name="Gachon C.M."/>
            <person name="Gschloessl B."/>
            <person name="Heesch S."/>
            <person name="Jabbari K."/>
            <person name="Jubin C."/>
            <person name="Kawai H."/>
            <person name="Kimura K."/>
            <person name="Kloareg B."/>
            <person name="Kupper F.C."/>
            <person name="Lang D."/>
            <person name="Le Bail A."/>
            <person name="Leblanc C."/>
            <person name="Lerouge P."/>
            <person name="Lohr M."/>
            <person name="Lopez P.J."/>
            <person name="Martens C."/>
            <person name="Maumus F."/>
            <person name="Michel G."/>
            <person name="Miranda-Saavedra D."/>
            <person name="Morales J."/>
            <person name="Moreau H."/>
            <person name="Motomura T."/>
            <person name="Nagasato C."/>
            <person name="Napoli C.A."/>
            <person name="Nelson D.R."/>
            <person name="Nyvall-Collen P."/>
            <person name="Peters A.F."/>
            <person name="Pommier C."/>
            <person name="Potin P."/>
            <person name="Poulain J."/>
            <person name="Quesneville H."/>
            <person name="Read B."/>
            <person name="Rensing S.A."/>
            <person name="Ritter A."/>
            <person name="Rousvoal S."/>
            <person name="Samanta M."/>
            <person name="Samson G."/>
            <person name="Schroeder D.C."/>
            <person name="Segurens B."/>
            <person name="Strittmatter M."/>
            <person name="Tonon T."/>
            <person name="Tregear J.W."/>
            <person name="Valentin K."/>
            <person name="von Dassow P."/>
            <person name="Yamagishi T."/>
            <person name="Van de Peer Y."/>
            <person name="Wincker P."/>
        </authorList>
    </citation>
    <scope>NUCLEOTIDE SEQUENCE [LARGE SCALE GENOMIC DNA]</scope>
    <source>
        <strain evidence="5">Ec32 / CCAP1310/4</strain>
    </source>
</reference>
<dbReference type="InterPro" id="IPR011009">
    <property type="entry name" value="Kinase-like_dom_sf"/>
</dbReference>
<dbReference type="eggNOG" id="KOG0583">
    <property type="taxonomic scope" value="Eukaryota"/>
</dbReference>
<keyword evidence="4" id="KW-0418">Kinase</keyword>
<dbReference type="SUPFAM" id="SSF56112">
    <property type="entry name" value="Protein kinase-like (PK-like)"/>
    <property type="match status" value="1"/>
</dbReference>
<feature type="domain" description="Protein kinase" evidence="3">
    <location>
        <begin position="40"/>
        <end position="335"/>
    </location>
</feature>
<keyword evidence="2" id="KW-0067">ATP-binding</keyword>
<dbReference type="InParanoid" id="D7FXV9"/>
<evidence type="ECO:0000256" key="2">
    <source>
        <dbReference type="ARBA" id="ARBA00022840"/>
    </source>
</evidence>
<keyword evidence="5" id="KW-1185">Reference proteome</keyword>
<name>D7FXV9_ECTSI</name>
<dbReference type="PANTHER" id="PTHR24346:SF75">
    <property type="entry name" value="AURORA KINASE"/>
    <property type="match status" value="1"/>
</dbReference>
<gene>
    <name evidence="4" type="ORF">Esi_0334_0004</name>
</gene>
<sequence>MNGFPFPHLSACRELNGRARDGSEDREDPNLVVLPDGKTFYLQRRLVNSLFGAVFHGIQGECPNTNEEEEQFHVAVKRSSLAHMRRTPQENVFKEIAVMRDLAAGPRQAGGHQFVMPLVAACMSETHVYVVTPYCGGGDLLKMVEPGEGTGEQHARKWFRQILFGLAHVHSRGLCHHDFSPENVVITRMGDAAVVMDFGMVQRMRRGPRGEVLAARDAQRFGKFRYMAPEIWNNQEYDGRQIDIWSVGATLLVCLLGDYPWAAPTRVPMEAQGIYSSDIYSYTTLEQHGAGVMLDRLNLTSRISAGAVDLFCQMLVVDRRLRPSSAQLLAQHPFFAA</sequence>
<accession>D7FXV9</accession>
<dbReference type="PANTHER" id="PTHR24346">
    <property type="entry name" value="MAP/MICROTUBULE AFFINITY-REGULATING KINASE"/>
    <property type="match status" value="1"/>
</dbReference>
<keyword evidence="1" id="KW-0547">Nucleotide-binding</keyword>
<dbReference type="Proteomes" id="UP000002630">
    <property type="component" value="Linkage Group LG31"/>
</dbReference>
<dbReference type="Gene3D" id="1.10.510.10">
    <property type="entry name" value="Transferase(Phosphotransferase) domain 1"/>
    <property type="match status" value="1"/>
</dbReference>
<dbReference type="OrthoDB" id="188868at2759"/>
<dbReference type="GO" id="GO:0035556">
    <property type="term" value="P:intracellular signal transduction"/>
    <property type="evidence" value="ECO:0007669"/>
    <property type="project" value="TreeGrafter"/>
</dbReference>
<dbReference type="InterPro" id="IPR000719">
    <property type="entry name" value="Prot_kinase_dom"/>
</dbReference>
<dbReference type="PROSITE" id="PS00109">
    <property type="entry name" value="PROTEIN_KINASE_TYR"/>
    <property type="match status" value="1"/>
</dbReference>
<protein>
    <submittedName>
        <fullName evidence="4">Similar to maternal embryonic leucine zipper kinase</fullName>
    </submittedName>
</protein>
<evidence type="ECO:0000259" key="3">
    <source>
        <dbReference type="PROSITE" id="PS50011"/>
    </source>
</evidence>
<dbReference type="InterPro" id="IPR008266">
    <property type="entry name" value="Tyr_kinase_AS"/>
</dbReference>
<dbReference type="GO" id="GO:0005524">
    <property type="term" value="F:ATP binding"/>
    <property type="evidence" value="ECO:0007669"/>
    <property type="project" value="UniProtKB-KW"/>
</dbReference>
<organism evidence="4 5">
    <name type="scientific">Ectocarpus siliculosus</name>
    <name type="common">Brown alga</name>
    <name type="synonym">Conferva siliculosa</name>
    <dbReference type="NCBI Taxonomy" id="2880"/>
    <lineage>
        <taxon>Eukaryota</taxon>
        <taxon>Sar</taxon>
        <taxon>Stramenopiles</taxon>
        <taxon>Ochrophyta</taxon>
        <taxon>PX clade</taxon>
        <taxon>Phaeophyceae</taxon>
        <taxon>Ectocarpales</taxon>
        <taxon>Ectocarpaceae</taxon>
        <taxon>Ectocarpus</taxon>
    </lineage>
</organism>
<evidence type="ECO:0000256" key="1">
    <source>
        <dbReference type="ARBA" id="ARBA00022741"/>
    </source>
</evidence>